<keyword evidence="2" id="KW-0472">Membrane</keyword>
<dbReference type="InterPro" id="IPR019051">
    <property type="entry name" value="Trp_biosyn_TM_oprn/chp"/>
</dbReference>
<dbReference type="EMBL" id="JACXYY010000003">
    <property type="protein sequence ID" value="MBD3914641.1"/>
    <property type="molecule type" value="Genomic_DNA"/>
</dbReference>
<dbReference type="Proteomes" id="UP000649289">
    <property type="component" value="Unassembled WGS sequence"/>
</dbReference>
<keyword evidence="2" id="KW-0812">Transmembrane</keyword>
<name>A0ABR8MHA2_9ACTN</name>
<dbReference type="Pfam" id="PF09534">
    <property type="entry name" value="Trp_oprn_chp"/>
    <property type="match status" value="1"/>
</dbReference>
<comment type="caution">
    <text evidence="3">The sequence shown here is derived from an EMBL/GenBank/DDBJ whole genome shotgun (WGS) entry which is preliminary data.</text>
</comment>
<sequence>MAEPDADQEPQEAKPRSTFGPVVLLGLAAAGLAAVAGAKPWVAGRSGAFDTTVETNQAVASTLSASGASEAPLALALALVVLACWGVVLVSRGRFRRAVAWLALLASLGVVATTVEGPFSLPGKLADALTQMSGTDTVSTSLTPWYYAAVVGAVLCVVTTLAAVRLVRTWPEMGRKYDAPTGAQAAPDREGAAGSRVPTDNIDIWKALDEGRDPTA</sequence>
<keyword evidence="2" id="KW-1133">Transmembrane helix</keyword>
<reference evidence="3 4" key="1">
    <citation type="submission" date="2020-09" db="EMBL/GenBank/DDBJ databases">
        <title>novel species in genus Nocardioides.</title>
        <authorList>
            <person name="Zhang G."/>
        </authorList>
    </citation>
    <scope>NUCLEOTIDE SEQUENCE [LARGE SCALE GENOMIC DNA]</scope>
    <source>
        <strain evidence="3 4">19197</strain>
    </source>
</reference>
<accession>A0ABR8MHA2</accession>
<protein>
    <submittedName>
        <fullName evidence="3">Trp biosynthesis-associated membrane protein</fullName>
    </submittedName>
</protein>
<keyword evidence="4" id="KW-1185">Reference proteome</keyword>
<feature type="transmembrane region" description="Helical" evidence="2">
    <location>
        <begin position="98"/>
        <end position="115"/>
    </location>
</feature>
<evidence type="ECO:0000313" key="4">
    <source>
        <dbReference type="Proteomes" id="UP000649289"/>
    </source>
</evidence>
<feature type="transmembrane region" description="Helical" evidence="2">
    <location>
        <begin position="145"/>
        <end position="167"/>
    </location>
</feature>
<feature type="region of interest" description="Disordered" evidence="1">
    <location>
        <begin position="178"/>
        <end position="198"/>
    </location>
</feature>
<gene>
    <name evidence="3" type="ORF">IEZ25_08445</name>
</gene>
<feature type="transmembrane region" description="Helical" evidence="2">
    <location>
        <begin position="71"/>
        <end position="91"/>
    </location>
</feature>
<evidence type="ECO:0000256" key="2">
    <source>
        <dbReference type="SAM" id="Phobius"/>
    </source>
</evidence>
<proteinExistence type="predicted"/>
<feature type="transmembrane region" description="Helical" evidence="2">
    <location>
        <begin position="18"/>
        <end position="38"/>
    </location>
</feature>
<organism evidence="3 4">
    <name type="scientific">Nocardioides hwasunensis</name>
    <dbReference type="NCBI Taxonomy" id="397258"/>
    <lineage>
        <taxon>Bacteria</taxon>
        <taxon>Bacillati</taxon>
        <taxon>Actinomycetota</taxon>
        <taxon>Actinomycetes</taxon>
        <taxon>Propionibacteriales</taxon>
        <taxon>Nocardioidaceae</taxon>
        <taxon>Nocardioides</taxon>
    </lineage>
</organism>
<dbReference type="RefSeq" id="WP_191198965.1">
    <property type="nucleotide sequence ID" value="NZ_BAAAPA010000004.1"/>
</dbReference>
<evidence type="ECO:0000313" key="3">
    <source>
        <dbReference type="EMBL" id="MBD3914641.1"/>
    </source>
</evidence>
<evidence type="ECO:0000256" key="1">
    <source>
        <dbReference type="SAM" id="MobiDB-lite"/>
    </source>
</evidence>